<sequence>MYKISEMSSSERLRLERLPSPPYDKEDLPIGETRGL</sequence>
<dbReference type="EMBL" id="FQVW01000099">
    <property type="protein sequence ID" value="SHG95799.1"/>
    <property type="molecule type" value="Genomic_DNA"/>
</dbReference>
<evidence type="ECO:0000313" key="2">
    <source>
        <dbReference type="EMBL" id="SHG95799.1"/>
    </source>
</evidence>
<evidence type="ECO:0000256" key="1">
    <source>
        <dbReference type="SAM" id="MobiDB-lite"/>
    </source>
</evidence>
<proteinExistence type="predicted"/>
<keyword evidence="3" id="KW-1185">Reference proteome</keyword>
<name>A0A1M5P316_9BACI</name>
<dbReference type="STRING" id="930117.SAMN05216225_10991"/>
<reference evidence="2 3" key="1">
    <citation type="submission" date="2016-11" db="EMBL/GenBank/DDBJ databases">
        <authorList>
            <person name="Jaros S."/>
            <person name="Januszkiewicz K."/>
            <person name="Wedrychowicz H."/>
        </authorList>
    </citation>
    <scope>NUCLEOTIDE SEQUENCE [LARGE SCALE GENOMIC DNA]</scope>
    <source>
        <strain evidence="2 3">IBRC-M 10683</strain>
    </source>
</reference>
<feature type="compositionally biased region" description="Basic and acidic residues" evidence="1">
    <location>
        <begin position="9"/>
        <end position="28"/>
    </location>
</feature>
<accession>A0A1M5P316</accession>
<feature type="region of interest" description="Disordered" evidence="1">
    <location>
        <begin position="1"/>
        <end position="36"/>
    </location>
</feature>
<dbReference type="Proteomes" id="UP000183988">
    <property type="component" value="Unassembled WGS sequence"/>
</dbReference>
<organism evidence="2 3">
    <name type="scientific">Ornithinibacillus halophilus</name>
    <dbReference type="NCBI Taxonomy" id="930117"/>
    <lineage>
        <taxon>Bacteria</taxon>
        <taxon>Bacillati</taxon>
        <taxon>Bacillota</taxon>
        <taxon>Bacilli</taxon>
        <taxon>Bacillales</taxon>
        <taxon>Bacillaceae</taxon>
        <taxon>Ornithinibacillus</taxon>
    </lineage>
</organism>
<dbReference type="AlphaFoldDB" id="A0A1M5P316"/>
<gene>
    <name evidence="2" type="ORF">SAMN05216225_10991</name>
</gene>
<evidence type="ECO:0000313" key="3">
    <source>
        <dbReference type="Proteomes" id="UP000183988"/>
    </source>
</evidence>
<protein>
    <submittedName>
        <fullName evidence="2">Uncharacterized protein</fullName>
    </submittedName>
</protein>
<feature type="non-terminal residue" evidence="2">
    <location>
        <position position="36"/>
    </location>
</feature>